<keyword evidence="1" id="KW-0343">GTPase activation</keyword>
<proteinExistence type="predicted"/>
<feature type="region of interest" description="Disordered" evidence="6">
    <location>
        <begin position="127"/>
        <end position="186"/>
    </location>
</feature>
<gene>
    <name evidence="8" type="ORF">BCR44DRAFT_61220</name>
</gene>
<accession>A0A1Y2HZH9</accession>
<feature type="compositionally biased region" description="Gly residues" evidence="6">
    <location>
        <begin position="333"/>
        <end position="345"/>
    </location>
</feature>
<dbReference type="PRINTS" id="PR00405">
    <property type="entry name" value="REVINTRACTNG"/>
</dbReference>
<dbReference type="PANTHER" id="PTHR46395">
    <property type="entry name" value="ADP-RIBOSYLATION FACTOR GTPASE-ACTIVATING PROTEIN 1"/>
    <property type="match status" value="1"/>
</dbReference>
<dbReference type="PROSITE" id="PS50115">
    <property type="entry name" value="ARFGAP"/>
    <property type="match status" value="1"/>
</dbReference>
<evidence type="ECO:0000256" key="3">
    <source>
        <dbReference type="ARBA" id="ARBA00022771"/>
    </source>
</evidence>
<feature type="compositionally biased region" description="Low complexity" evidence="6">
    <location>
        <begin position="429"/>
        <end position="452"/>
    </location>
</feature>
<keyword evidence="2" id="KW-0479">Metal-binding</keyword>
<feature type="compositionally biased region" description="Low complexity" evidence="6">
    <location>
        <begin position="140"/>
        <end position="153"/>
    </location>
</feature>
<evidence type="ECO:0000256" key="5">
    <source>
        <dbReference type="PROSITE-ProRule" id="PRU00288"/>
    </source>
</evidence>
<dbReference type="AlphaFoldDB" id="A0A1Y2HZH9"/>
<dbReference type="EMBL" id="MCFL01000004">
    <property type="protein sequence ID" value="ORZ39997.1"/>
    <property type="molecule type" value="Genomic_DNA"/>
</dbReference>
<evidence type="ECO:0000313" key="9">
    <source>
        <dbReference type="Proteomes" id="UP000193411"/>
    </source>
</evidence>
<feature type="region of interest" description="Disordered" evidence="6">
    <location>
        <begin position="199"/>
        <end position="229"/>
    </location>
</feature>
<feature type="compositionally biased region" description="Polar residues" evidence="6">
    <location>
        <begin position="165"/>
        <end position="177"/>
    </location>
</feature>
<evidence type="ECO:0000256" key="6">
    <source>
        <dbReference type="SAM" id="MobiDB-lite"/>
    </source>
</evidence>
<dbReference type="OrthoDB" id="983479at2759"/>
<keyword evidence="9" id="KW-1185">Reference proteome</keyword>
<dbReference type="InterPro" id="IPR038508">
    <property type="entry name" value="ArfGAP_dom_sf"/>
</dbReference>
<dbReference type="InterPro" id="IPR001164">
    <property type="entry name" value="ArfGAP_dom"/>
</dbReference>
<keyword evidence="3 5" id="KW-0863">Zinc-finger</keyword>
<name>A0A1Y2HZH9_9FUNG</name>
<feature type="domain" description="Arf-GAP" evidence="7">
    <location>
        <begin position="6"/>
        <end position="127"/>
    </location>
</feature>
<dbReference type="PANTHER" id="PTHR46395:SF1">
    <property type="entry name" value="ADP-RIBOSYLATION FACTOR GTPASE-ACTIVATING PROTEIN 1"/>
    <property type="match status" value="1"/>
</dbReference>
<dbReference type="InterPro" id="IPR037278">
    <property type="entry name" value="ARFGAP/RecO"/>
</dbReference>
<evidence type="ECO:0000256" key="2">
    <source>
        <dbReference type="ARBA" id="ARBA00022723"/>
    </source>
</evidence>
<reference evidence="8 9" key="1">
    <citation type="submission" date="2016-07" db="EMBL/GenBank/DDBJ databases">
        <title>Pervasive Adenine N6-methylation of Active Genes in Fungi.</title>
        <authorList>
            <consortium name="DOE Joint Genome Institute"/>
            <person name="Mondo S.J."/>
            <person name="Dannebaum R.O."/>
            <person name="Kuo R.C."/>
            <person name="Labutti K."/>
            <person name="Haridas S."/>
            <person name="Kuo A."/>
            <person name="Salamov A."/>
            <person name="Ahrendt S.R."/>
            <person name="Lipzen A."/>
            <person name="Sullivan W."/>
            <person name="Andreopoulos W.B."/>
            <person name="Clum A."/>
            <person name="Lindquist E."/>
            <person name="Daum C."/>
            <person name="Ramamoorthy G.K."/>
            <person name="Gryganskyi A."/>
            <person name="Culley D."/>
            <person name="Magnuson J.K."/>
            <person name="James T.Y."/>
            <person name="O'Malley M.A."/>
            <person name="Stajich J.E."/>
            <person name="Spatafora J.W."/>
            <person name="Visel A."/>
            <person name="Grigoriev I.V."/>
        </authorList>
    </citation>
    <scope>NUCLEOTIDE SEQUENCE [LARGE SCALE GENOMIC DNA]</scope>
    <source>
        <strain evidence="8 9">PL171</strain>
    </source>
</reference>
<feature type="compositionally biased region" description="Polar residues" evidence="6">
    <location>
        <begin position="216"/>
        <end position="229"/>
    </location>
</feature>
<dbReference type="Pfam" id="PF01412">
    <property type="entry name" value="ArfGap"/>
    <property type="match status" value="1"/>
</dbReference>
<evidence type="ECO:0000256" key="1">
    <source>
        <dbReference type="ARBA" id="ARBA00022468"/>
    </source>
</evidence>
<evidence type="ECO:0000256" key="4">
    <source>
        <dbReference type="ARBA" id="ARBA00022833"/>
    </source>
</evidence>
<dbReference type="SUPFAM" id="SSF57863">
    <property type="entry name" value="ArfGap/RecO-like zinc finger"/>
    <property type="match status" value="1"/>
</dbReference>
<dbReference type="GO" id="GO:0005096">
    <property type="term" value="F:GTPase activator activity"/>
    <property type="evidence" value="ECO:0007669"/>
    <property type="project" value="UniProtKB-KW"/>
</dbReference>
<comment type="caution">
    <text evidence="8">The sequence shown here is derived from an EMBL/GenBank/DDBJ whole genome shotgun (WGS) entry which is preliminary data.</text>
</comment>
<keyword evidence="4" id="KW-0862">Zinc</keyword>
<dbReference type="SMART" id="SM00105">
    <property type="entry name" value="ArfGap"/>
    <property type="match status" value="1"/>
</dbReference>
<dbReference type="GO" id="GO:0030100">
    <property type="term" value="P:regulation of endocytosis"/>
    <property type="evidence" value="ECO:0007669"/>
    <property type="project" value="TreeGrafter"/>
</dbReference>
<dbReference type="GO" id="GO:0032012">
    <property type="term" value="P:regulation of ARF protein signal transduction"/>
    <property type="evidence" value="ECO:0007669"/>
    <property type="project" value="TreeGrafter"/>
</dbReference>
<organism evidence="8 9">
    <name type="scientific">Catenaria anguillulae PL171</name>
    <dbReference type="NCBI Taxonomy" id="765915"/>
    <lineage>
        <taxon>Eukaryota</taxon>
        <taxon>Fungi</taxon>
        <taxon>Fungi incertae sedis</taxon>
        <taxon>Blastocladiomycota</taxon>
        <taxon>Blastocladiomycetes</taxon>
        <taxon>Blastocladiales</taxon>
        <taxon>Catenariaceae</taxon>
        <taxon>Catenaria</taxon>
    </lineage>
</organism>
<evidence type="ECO:0000313" key="8">
    <source>
        <dbReference type="EMBL" id="ORZ39997.1"/>
    </source>
</evidence>
<dbReference type="GO" id="GO:0000139">
    <property type="term" value="C:Golgi membrane"/>
    <property type="evidence" value="ECO:0007669"/>
    <property type="project" value="TreeGrafter"/>
</dbReference>
<dbReference type="GO" id="GO:0008270">
    <property type="term" value="F:zinc ion binding"/>
    <property type="evidence" value="ECO:0007669"/>
    <property type="project" value="UniProtKB-KW"/>
</dbReference>
<dbReference type="STRING" id="765915.A0A1Y2HZH9"/>
<evidence type="ECO:0000259" key="7">
    <source>
        <dbReference type="PROSITE" id="PS50115"/>
    </source>
</evidence>
<dbReference type="CDD" id="cd08830">
    <property type="entry name" value="ArfGap_ArfGap1"/>
    <property type="match status" value="1"/>
</dbReference>
<feature type="region of interest" description="Disordered" evidence="6">
    <location>
        <begin position="392"/>
        <end position="461"/>
    </location>
</feature>
<dbReference type="Proteomes" id="UP000193411">
    <property type="component" value="Unassembled WGS sequence"/>
</dbReference>
<feature type="region of interest" description="Disordered" evidence="6">
    <location>
        <begin position="332"/>
        <end position="378"/>
    </location>
</feature>
<dbReference type="Gene3D" id="1.10.220.150">
    <property type="entry name" value="Arf GTPase activating protein"/>
    <property type="match status" value="1"/>
</dbReference>
<sequence>MAEDFRTQVQDLQRLDPTCANQACAECASPNPQWASVSHGIFICLECSGTHRSLGVHLSFVRSISMDKWSRDQFAKMQLGGNAAFAAYTQQHPNDMGNGIPLKDKYASYPAAVYRAQLAAKVEGKDFDPSSVQWTPPSAPGTASASPAPLGSLNGPTTMVGFGSGTSSPAPNSQSAFGNGLPTKDQNEDYFARMGQANMSRPEHLPPSQGGRYTGFGSTPTPSANSQPATNPFASPFSTLNPAAIANDPMAALSKGWSLFSTVATAAASTVGTVVVKGTQLVQDPNFQSTVQSQVARGATTVGELLTKVGETAMATGTRAYTLLEQQRLAAAAGGGPAGPAGGYAGVDQQQGGMWGAHGQHQQQPANAFGGQGGGSSDFFSQQVPAMGMGMGTANGSGSASPFRSASPPLPPQHHQETLIGGAVDSTPSSMVASVSGASAMQRKGTGAGAAAKKSDDWDEW</sequence>
<protein>
    <recommendedName>
        <fullName evidence="7">Arf-GAP domain-containing protein</fullName>
    </recommendedName>
</protein>